<evidence type="ECO:0000259" key="3">
    <source>
        <dbReference type="PROSITE" id="PS50894"/>
    </source>
</evidence>
<comment type="caution">
    <text evidence="4">The sequence shown here is derived from an EMBL/GenBank/DDBJ whole genome shotgun (WGS) entry which is preliminary data.</text>
</comment>
<evidence type="ECO:0000313" key="5">
    <source>
        <dbReference type="Proteomes" id="UP000239458"/>
    </source>
</evidence>
<dbReference type="InterPro" id="IPR036641">
    <property type="entry name" value="HPT_dom_sf"/>
</dbReference>
<name>A0A2S9D5H0_PSECE</name>
<feature type="non-terminal residue" evidence="4">
    <location>
        <position position="1"/>
    </location>
</feature>
<feature type="modified residue" description="Phosphohistidine" evidence="2">
    <location>
        <position position="55"/>
    </location>
</feature>
<keyword evidence="2" id="KW-0597">Phosphoprotein</keyword>
<dbReference type="PROSITE" id="PS50894">
    <property type="entry name" value="HPT"/>
    <property type="match status" value="1"/>
</dbReference>
<feature type="domain" description="HPt" evidence="3">
    <location>
        <begin position="16"/>
        <end position="110"/>
    </location>
</feature>
<evidence type="ECO:0000256" key="1">
    <source>
        <dbReference type="ARBA" id="ARBA00023012"/>
    </source>
</evidence>
<dbReference type="Gene3D" id="1.20.120.160">
    <property type="entry name" value="HPT domain"/>
    <property type="match status" value="1"/>
</dbReference>
<evidence type="ECO:0000256" key="2">
    <source>
        <dbReference type="PROSITE-ProRule" id="PRU00110"/>
    </source>
</evidence>
<accession>A0A2S9D5H0</accession>
<dbReference type="GO" id="GO:0004672">
    <property type="term" value="F:protein kinase activity"/>
    <property type="evidence" value="ECO:0007669"/>
    <property type="project" value="UniProtKB-ARBA"/>
</dbReference>
<organism evidence="4 5">
    <name type="scientific">Pseudomonas cedrina</name>
    <dbReference type="NCBI Taxonomy" id="651740"/>
    <lineage>
        <taxon>Bacteria</taxon>
        <taxon>Pseudomonadati</taxon>
        <taxon>Pseudomonadota</taxon>
        <taxon>Gammaproteobacteria</taxon>
        <taxon>Pseudomonadales</taxon>
        <taxon>Pseudomonadaceae</taxon>
        <taxon>Pseudomonas</taxon>
    </lineage>
</organism>
<protein>
    <recommendedName>
        <fullName evidence="3">HPt domain-containing protein</fullName>
    </recommendedName>
</protein>
<gene>
    <name evidence="4" type="ORF">CQ006_25920</name>
</gene>
<dbReference type="GO" id="GO:0000160">
    <property type="term" value="P:phosphorelay signal transduction system"/>
    <property type="evidence" value="ECO:0007669"/>
    <property type="project" value="UniProtKB-KW"/>
</dbReference>
<reference evidence="4 5" key="1">
    <citation type="submission" date="2017-09" db="EMBL/GenBank/DDBJ databases">
        <title>Genomic, metabolic, and phenotypic characteristics of bacterial isolates from the natural microbiome of the model nematode Caenorhabditis elegans.</title>
        <authorList>
            <person name="Zimmermann J."/>
            <person name="Obeng N."/>
            <person name="Yang W."/>
            <person name="Obeng O."/>
            <person name="Kissoyan K."/>
            <person name="Pees B."/>
            <person name="Dirksen P."/>
            <person name="Hoppner M."/>
            <person name="Franke A."/>
            <person name="Rosenstiel P."/>
            <person name="Leippe M."/>
            <person name="Dierking K."/>
            <person name="Kaleta C."/>
            <person name="Schulenburg H."/>
        </authorList>
    </citation>
    <scope>NUCLEOTIDE SEQUENCE [LARGE SCALE GENOMIC DNA]</scope>
    <source>
        <strain evidence="4 5">MYb184</strain>
    </source>
</reference>
<keyword evidence="1" id="KW-0902">Two-component regulatory system</keyword>
<evidence type="ECO:0000313" key="4">
    <source>
        <dbReference type="EMBL" id="PRB90105.1"/>
    </source>
</evidence>
<sequence>SNQTIGGELQKLRVLCPDMYAPLVNEMARTNQEDSARLDELLRDHDFEKIVALAHKIKGGAQMADARGLIDACAQLESVALQGNIASCEKQVKVLLSAMHSLEQFLLDGL</sequence>
<dbReference type="InterPro" id="IPR008207">
    <property type="entry name" value="Sig_transdc_His_kin_Hpt_dom"/>
</dbReference>
<dbReference type="Proteomes" id="UP000239458">
    <property type="component" value="Unassembled WGS sequence"/>
</dbReference>
<dbReference type="AlphaFoldDB" id="A0A2S9D5H0"/>
<dbReference type="SUPFAM" id="SSF47226">
    <property type="entry name" value="Histidine-containing phosphotransfer domain, HPT domain"/>
    <property type="match status" value="1"/>
</dbReference>
<proteinExistence type="predicted"/>
<dbReference type="RefSeq" id="WP_146120490.1">
    <property type="nucleotide sequence ID" value="NZ_PCQE01000073.1"/>
</dbReference>
<dbReference type="EMBL" id="PCQE01000073">
    <property type="protein sequence ID" value="PRB90105.1"/>
    <property type="molecule type" value="Genomic_DNA"/>
</dbReference>
<dbReference type="Pfam" id="PF01627">
    <property type="entry name" value="Hpt"/>
    <property type="match status" value="1"/>
</dbReference>